<proteinExistence type="predicted"/>
<dbReference type="AlphaFoldDB" id="A0A327YNQ6"/>
<protein>
    <submittedName>
        <fullName evidence="2">Uncharacterized protein (DUF2126 family)</fullName>
    </submittedName>
</protein>
<accession>A0A327YNQ6</accession>
<dbReference type="SUPFAM" id="SSF54001">
    <property type="entry name" value="Cysteine proteinases"/>
    <property type="match status" value="1"/>
</dbReference>
<dbReference type="InterPro" id="IPR002931">
    <property type="entry name" value="Transglutaminase-like"/>
</dbReference>
<evidence type="ECO:0000313" key="2">
    <source>
        <dbReference type="EMBL" id="RAK21877.1"/>
    </source>
</evidence>
<dbReference type="InterPro" id="IPR018667">
    <property type="entry name" value="DUF2126"/>
</dbReference>
<keyword evidence="3" id="KW-1185">Reference proteome</keyword>
<dbReference type="Pfam" id="PF01841">
    <property type="entry name" value="Transglut_core"/>
    <property type="match status" value="1"/>
</dbReference>
<feature type="domain" description="Transglutaminase-like" evidence="1">
    <location>
        <begin position="218"/>
        <end position="294"/>
    </location>
</feature>
<dbReference type="Pfam" id="PF08379">
    <property type="entry name" value="Bact_transglu_N"/>
    <property type="match status" value="1"/>
</dbReference>
<dbReference type="Pfam" id="PF09899">
    <property type="entry name" value="DUF2126"/>
    <property type="match status" value="1"/>
</dbReference>
<evidence type="ECO:0000259" key="1">
    <source>
        <dbReference type="SMART" id="SM00460"/>
    </source>
</evidence>
<dbReference type="PANTHER" id="PTHR33490">
    <property type="entry name" value="BLR5614 PROTEIN-RELATED"/>
    <property type="match status" value="1"/>
</dbReference>
<evidence type="ECO:0000313" key="3">
    <source>
        <dbReference type="Proteomes" id="UP000249165"/>
    </source>
</evidence>
<comment type="caution">
    <text evidence="2">The sequence shown here is derived from an EMBL/GenBank/DDBJ whole genome shotgun (WGS) entry which is preliminary data.</text>
</comment>
<dbReference type="EMBL" id="QLMG01000003">
    <property type="protein sequence ID" value="RAK21877.1"/>
    <property type="molecule type" value="Genomic_DNA"/>
</dbReference>
<dbReference type="PANTHER" id="PTHR33490:SF1">
    <property type="entry name" value="SLL1233 PROTEIN"/>
    <property type="match status" value="1"/>
</dbReference>
<dbReference type="InterPro" id="IPR013589">
    <property type="entry name" value="Bac_transglu_N"/>
</dbReference>
<gene>
    <name evidence="2" type="ORF">ATI53_100333</name>
</gene>
<dbReference type="SMART" id="SM00460">
    <property type="entry name" value="TGc"/>
    <property type="match status" value="1"/>
</dbReference>
<dbReference type="InterPro" id="IPR038765">
    <property type="entry name" value="Papain-like_cys_pep_sf"/>
</dbReference>
<name>A0A327YNQ6_9RHOB</name>
<dbReference type="Proteomes" id="UP000249165">
    <property type="component" value="Unassembled WGS sequence"/>
</dbReference>
<reference evidence="2 3" key="1">
    <citation type="submission" date="2018-06" db="EMBL/GenBank/DDBJ databases">
        <title>Genomic Encyclopedia of Archaeal and Bacterial Type Strains, Phase II (KMG-II): from individual species to whole genera.</title>
        <authorList>
            <person name="Goeker M."/>
        </authorList>
    </citation>
    <scope>NUCLEOTIDE SEQUENCE [LARGE SCALE GENOMIC DNA]</scope>
    <source>
        <strain evidence="2 3">DSM 22011</strain>
    </source>
</reference>
<dbReference type="Gene3D" id="3.10.620.30">
    <property type="match status" value="1"/>
</dbReference>
<sequence length="1182" mass="133559">MRNDGAMPPARLPLGGPDPRPGFTLKLTAAQVNANTRNFNSRGRTDMAITASIHHLTHYKYDRPVTLGPQLIRLRPAPHSRTRVISHSLRVSPTGHFVNHQQDPYGNWLARFVFPEPVREFKIEVDLVADMTVYNPFDFFVDEIADQWPFEYPEEFRNDLRIYARPEPIGEHLKQYLRTIPRKKMNTVDFLVDINARLQQHIDYIVRLEPGVQTPEETLQHKKGSCRDTSWLLVQILRNLGFAARFCSGYLIQLKPDLQSLDGPSGTDHDFTDLHAWCEVFLPGAGWIGLDPTSGLLTGESHIPLAATPHYRNAAPITGGFAADGNPKTTFDFDMTVTRVAEHPRITKPFSEDSWKALDALGDKVDEVLKEQDMRLTMGGEPTFVSIDDFESAEWNTDAVGPTKRDKADQLIRRLRERFAPGGFLHYGQGKWYPGETLPRWTFSLYWRRDGLPVWKNPDLVARETADGVTPDDAGRFMTAFAENLGLESDYAQPAYEDPVEWIIKEADLPVNVTPEDSKLKDPETRARIARVFSRGLDKAAGYVLPLQRQWQSRHQPASRWKSEKWRTRRGHLFLIPGDSPVGFRLPLGALPHIAPTAFPYVYPADPSVPADDLPDFHAEREGKRIALMSELTRIAEEEAETLPDVTPGHDQPVTAARDTGDRQRVMQQATDPAAGQVRTAIAVEPRDGRLCLFMPPVEQLEDYLELLTTAEETAAALGLPIHVEGYTPPGDSRLNVIRVAPDPGVIEVNIHPAHDWQDCKDITFGVYEDARQIRLGADKFMIDGKHVGTGGGNHVVVGGETLLDSPFLRRPDLMRSLVLYWLRHPSLSYLFSGLFIGPTSQAPRIDEARHDSLYELEIALSHFPAPDQGEPPQPWLTDRLLRNMLIDVTGNTHRAEICIDKLFSPDGPTGRLGLVEFRGFEMPPDAKMSLAQQVLIRALLARFWKEPVQGRPVRWGTTLHDRFMLPHFVWQDFEDVLRDLRDHGFDFRSDWYEAQKEFRFPFIGEVDYEGVHLQLNQALEPWHVLGERGAIGGTVRYTDSSVERMQVQLTAMDPDRYTVTCNKRPVPLTPTGASGMKVGGVRFKAWQPAEALHPTLPVNVPLVFDIFDTWTGRALGGCTYHVAHMGGRNYDTFPVNTNEADARRLARFEKLGHTPGSYWPAPEHPHPEFPMTLDLRRMPGL</sequence>
<organism evidence="2 3">
    <name type="scientific">Salipiger aestuarii</name>
    <dbReference type="NCBI Taxonomy" id="568098"/>
    <lineage>
        <taxon>Bacteria</taxon>
        <taxon>Pseudomonadati</taxon>
        <taxon>Pseudomonadota</taxon>
        <taxon>Alphaproteobacteria</taxon>
        <taxon>Rhodobacterales</taxon>
        <taxon>Roseobacteraceae</taxon>
        <taxon>Salipiger</taxon>
    </lineage>
</organism>